<keyword evidence="2" id="KW-1185">Reference proteome</keyword>
<organism evidence="1 2">
    <name type="scientific">Araneus ventricosus</name>
    <name type="common">Orbweaver spider</name>
    <name type="synonym">Epeira ventricosa</name>
    <dbReference type="NCBI Taxonomy" id="182803"/>
    <lineage>
        <taxon>Eukaryota</taxon>
        <taxon>Metazoa</taxon>
        <taxon>Ecdysozoa</taxon>
        <taxon>Arthropoda</taxon>
        <taxon>Chelicerata</taxon>
        <taxon>Arachnida</taxon>
        <taxon>Araneae</taxon>
        <taxon>Araneomorphae</taxon>
        <taxon>Entelegynae</taxon>
        <taxon>Araneoidea</taxon>
        <taxon>Araneidae</taxon>
        <taxon>Araneus</taxon>
    </lineage>
</organism>
<name>A0A4Y2HVH3_ARAVE</name>
<accession>A0A4Y2HVH3</accession>
<sequence length="112" mass="12524">MPLSPIRHFEAIPDENSSLSDKNPFIGRSLCDPVSMKGLSMADDILLLGKAFSVNHLLESSIHPLKDKIKIKGVRKIRNQVLAFDCEDDSDVQKNLSSIQNQEELKKNITHA</sequence>
<dbReference type="Proteomes" id="UP000499080">
    <property type="component" value="Unassembled WGS sequence"/>
</dbReference>
<evidence type="ECO:0000313" key="2">
    <source>
        <dbReference type="Proteomes" id="UP000499080"/>
    </source>
</evidence>
<dbReference type="AlphaFoldDB" id="A0A4Y2HVH3"/>
<proteinExistence type="predicted"/>
<comment type="caution">
    <text evidence="1">The sequence shown here is derived from an EMBL/GenBank/DDBJ whole genome shotgun (WGS) entry which is preliminary data.</text>
</comment>
<gene>
    <name evidence="1" type="ORF">AVEN_165455_1</name>
</gene>
<evidence type="ECO:0000313" key="1">
    <source>
        <dbReference type="EMBL" id="GBM69431.1"/>
    </source>
</evidence>
<protein>
    <submittedName>
        <fullName evidence="1">Uncharacterized protein</fullName>
    </submittedName>
</protein>
<reference evidence="1 2" key="1">
    <citation type="journal article" date="2019" name="Sci. Rep.">
        <title>Orb-weaving spider Araneus ventricosus genome elucidates the spidroin gene catalogue.</title>
        <authorList>
            <person name="Kono N."/>
            <person name="Nakamura H."/>
            <person name="Ohtoshi R."/>
            <person name="Moran D.A.P."/>
            <person name="Shinohara A."/>
            <person name="Yoshida Y."/>
            <person name="Fujiwara M."/>
            <person name="Mori M."/>
            <person name="Tomita M."/>
            <person name="Arakawa K."/>
        </authorList>
    </citation>
    <scope>NUCLEOTIDE SEQUENCE [LARGE SCALE GENOMIC DNA]</scope>
</reference>
<dbReference type="EMBL" id="BGPR01002194">
    <property type="protein sequence ID" value="GBM69431.1"/>
    <property type="molecule type" value="Genomic_DNA"/>
</dbReference>